<dbReference type="KEGG" id="psyo:PB01_12830"/>
<keyword evidence="2" id="KW-0808">Transferase</keyword>
<sequence length="57" mass="6061">MGSAGFNMTGLVNEVELIYHFSKKSWGKGYVTEAASACLELAKNHGKVEIVTTSASP</sequence>
<dbReference type="SUPFAM" id="SSF55729">
    <property type="entry name" value="Acyl-CoA N-acyltransferases (Nat)"/>
    <property type="match status" value="1"/>
</dbReference>
<dbReference type="InterPro" id="IPR000182">
    <property type="entry name" value="GNAT_dom"/>
</dbReference>
<dbReference type="GO" id="GO:0016747">
    <property type="term" value="F:acyltransferase activity, transferring groups other than amino-acyl groups"/>
    <property type="evidence" value="ECO:0007669"/>
    <property type="project" value="InterPro"/>
</dbReference>
<feature type="domain" description="N-acetyltransferase" evidence="1">
    <location>
        <begin position="2"/>
        <end position="52"/>
    </location>
</feature>
<dbReference type="InterPro" id="IPR016181">
    <property type="entry name" value="Acyl_CoA_acyltransferase"/>
</dbReference>
<dbReference type="Pfam" id="PF13302">
    <property type="entry name" value="Acetyltransf_3"/>
    <property type="match status" value="1"/>
</dbReference>
<dbReference type="Gene3D" id="3.40.630.30">
    <property type="match status" value="1"/>
</dbReference>
<keyword evidence="3" id="KW-1185">Reference proteome</keyword>
<dbReference type="Proteomes" id="UP000325517">
    <property type="component" value="Chromosome"/>
</dbReference>
<protein>
    <submittedName>
        <fullName evidence="2">N-acetyltransferase</fullName>
    </submittedName>
</protein>
<dbReference type="OrthoDB" id="9798081at2"/>
<accession>A0A5J6SNT0</accession>
<dbReference type="AlphaFoldDB" id="A0A5J6SNT0"/>
<evidence type="ECO:0000259" key="1">
    <source>
        <dbReference type="Pfam" id="PF13302"/>
    </source>
</evidence>
<dbReference type="EMBL" id="CP031223">
    <property type="protein sequence ID" value="QFF99646.1"/>
    <property type="molecule type" value="Genomic_DNA"/>
</dbReference>
<name>A0A5J6SNT0_9BACI</name>
<reference evidence="2 3" key="1">
    <citation type="submission" date="2018-07" db="EMBL/GenBank/DDBJ databases">
        <title>Complete genome sequence of Psychrobacillus sp. PB01, isolated from iceberg, and comparative genome analysis of Psychrobacillus strains.</title>
        <authorList>
            <person name="Lee P.C."/>
        </authorList>
    </citation>
    <scope>NUCLEOTIDE SEQUENCE [LARGE SCALE GENOMIC DNA]</scope>
    <source>
        <strain evidence="2 3">PB01</strain>
    </source>
</reference>
<organism evidence="2 3">
    <name type="scientific">Psychrobacillus glaciei</name>
    <dbReference type="NCBI Taxonomy" id="2283160"/>
    <lineage>
        <taxon>Bacteria</taxon>
        <taxon>Bacillati</taxon>
        <taxon>Bacillota</taxon>
        <taxon>Bacilli</taxon>
        <taxon>Bacillales</taxon>
        <taxon>Bacillaceae</taxon>
        <taxon>Psychrobacillus</taxon>
    </lineage>
</organism>
<proteinExistence type="predicted"/>
<evidence type="ECO:0000313" key="3">
    <source>
        <dbReference type="Proteomes" id="UP000325517"/>
    </source>
</evidence>
<evidence type="ECO:0000313" key="2">
    <source>
        <dbReference type="EMBL" id="QFF99646.1"/>
    </source>
</evidence>
<gene>
    <name evidence="2" type="ORF">PB01_12830</name>
</gene>